<feature type="domain" description="Probable transposase IS891/IS1136/IS1341" evidence="1">
    <location>
        <begin position="180"/>
        <end position="237"/>
    </location>
</feature>
<keyword evidence="5" id="KW-1185">Reference proteome</keyword>
<dbReference type="EMBL" id="FNNQ01000002">
    <property type="protein sequence ID" value="SDW22334.1"/>
    <property type="molecule type" value="Genomic_DNA"/>
</dbReference>
<dbReference type="EMBL" id="FNNQ01000002">
    <property type="protein sequence ID" value="SDW33913.1"/>
    <property type="molecule type" value="Genomic_DNA"/>
</dbReference>
<sequence>MHKAFKFRLYPTKEQTILIHKSIGCSRFTFNHFLARWNEFYDSTGKGLTYGTCSAQLTALKKEIDWLREVDSTSLQNTLKHLADSFSRFFKKQNDRPRFKSKRNRVQSYTSQCNHPKKGKATIEVIANRIRLPKLGWVKVAKSREVEGRILSATIRRNPTGKYFVSVLCEINACPVVSVSKEKVIGVDLGLKDFAILTDGTQVKPSRYFRQYEKKLAKAQRIMSQRTKGGSNWHKARI</sequence>
<dbReference type="Pfam" id="PF12323">
    <property type="entry name" value="HTH_OrfB_IS605"/>
    <property type="match status" value="1"/>
</dbReference>
<dbReference type="RefSeq" id="WP_143034979.1">
    <property type="nucleotide sequence ID" value="NZ_FNNQ01000002.1"/>
</dbReference>
<accession>A0A1H2RU97</accession>
<dbReference type="Proteomes" id="UP000198534">
    <property type="component" value="Unassembled WGS sequence"/>
</dbReference>
<evidence type="ECO:0000313" key="4">
    <source>
        <dbReference type="EMBL" id="SDW33913.1"/>
    </source>
</evidence>
<proteinExistence type="predicted"/>
<organism evidence="3 5">
    <name type="scientific">Marininema mesophilum</name>
    <dbReference type="NCBI Taxonomy" id="1048340"/>
    <lineage>
        <taxon>Bacteria</taxon>
        <taxon>Bacillati</taxon>
        <taxon>Bacillota</taxon>
        <taxon>Bacilli</taxon>
        <taxon>Bacillales</taxon>
        <taxon>Thermoactinomycetaceae</taxon>
        <taxon>Marininema</taxon>
    </lineage>
</organism>
<reference evidence="3 5" key="1">
    <citation type="submission" date="2016-10" db="EMBL/GenBank/DDBJ databases">
        <authorList>
            <person name="de Groot N.N."/>
        </authorList>
    </citation>
    <scope>NUCLEOTIDE SEQUENCE [LARGE SCALE GENOMIC DNA]</scope>
    <source>
        <strain evidence="3 5">DSM 45610</strain>
    </source>
</reference>
<dbReference type="STRING" id="1048340.SAMN05444487_1021"/>
<evidence type="ECO:0000313" key="5">
    <source>
        <dbReference type="Proteomes" id="UP000198534"/>
    </source>
</evidence>
<feature type="domain" description="Transposase putative helix-turn-helix" evidence="2">
    <location>
        <begin position="1"/>
        <end position="46"/>
    </location>
</feature>
<dbReference type="InterPro" id="IPR021027">
    <property type="entry name" value="Transposase_put_HTH"/>
</dbReference>
<dbReference type="Pfam" id="PF01385">
    <property type="entry name" value="OrfB_IS605"/>
    <property type="match status" value="1"/>
</dbReference>
<evidence type="ECO:0000313" key="3">
    <source>
        <dbReference type="EMBL" id="SDW22334.1"/>
    </source>
</evidence>
<dbReference type="InterPro" id="IPR001959">
    <property type="entry name" value="Transposase"/>
</dbReference>
<dbReference type="AlphaFoldDB" id="A0A1H2RU97"/>
<dbReference type="OrthoDB" id="56768at2"/>
<evidence type="ECO:0000259" key="2">
    <source>
        <dbReference type="Pfam" id="PF12323"/>
    </source>
</evidence>
<gene>
    <name evidence="3" type="ORF">SAMN05444487_1021</name>
    <name evidence="4" type="ORF">SAMN05444487_102282</name>
</gene>
<dbReference type="NCBIfam" id="NF040570">
    <property type="entry name" value="guided_TnpB"/>
    <property type="match status" value="1"/>
</dbReference>
<evidence type="ECO:0000259" key="1">
    <source>
        <dbReference type="Pfam" id="PF01385"/>
    </source>
</evidence>
<name>A0A1H2RU97_9BACL</name>
<protein>
    <submittedName>
        <fullName evidence="3">Putative transposase</fullName>
    </submittedName>
</protein>
<feature type="non-terminal residue" evidence="3">
    <location>
        <position position="238"/>
    </location>
</feature>